<proteinExistence type="predicted"/>
<keyword evidence="5 6" id="KW-0472">Membrane</keyword>
<evidence type="ECO:0000256" key="4">
    <source>
        <dbReference type="ARBA" id="ARBA00022989"/>
    </source>
</evidence>
<keyword evidence="8" id="KW-1185">Reference proteome</keyword>
<evidence type="ECO:0000313" key="8">
    <source>
        <dbReference type="Proteomes" id="UP001164712"/>
    </source>
</evidence>
<dbReference type="Pfam" id="PF01943">
    <property type="entry name" value="Polysacc_synt"/>
    <property type="match status" value="1"/>
</dbReference>
<protein>
    <submittedName>
        <fullName evidence="7">Oligosaccharide flippase family protein</fullName>
    </submittedName>
</protein>
<organism evidence="7 8">
    <name type="scientific">Rouxiella chamberiensis</name>
    <dbReference type="NCBI Taxonomy" id="1513468"/>
    <lineage>
        <taxon>Bacteria</taxon>
        <taxon>Pseudomonadati</taxon>
        <taxon>Pseudomonadota</taxon>
        <taxon>Gammaproteobacteria</taxon>
        <taxon>Enterobacterales</taxon>
        <taxon>Yersiniaceae</taxon>
        <taxon>Rouxiella</taxon>
    </lineage>
</organism>
<evidence type="ECO:0000256" key="2">
    <source>
        <dbReference type="ARBA" id="ARBA00022475"/>
    </source>
</evidence>
<evidence type="ECO:0000256" key="5">
    <source>
        <dbReference type="ARBA" id="ARBA00023136"/>
    </source>
</evidence>
<keyword evidence="3 6" id="KW-0812">Transmembrane</keyword>
<evidence type="ECO:0000313" key="7">
    <source>
        <dbReference type="EMBL" id="WAT01799.1"/>
    </source>
</evidence>
<comment type="subcellular location">
    <subcellularLocation>
        <location evidence="1">Cell membrane</location>
        <topology evidence="1">Multi-pass membrane protein</topology>
    </subcellularLocation>
</comment>
<evidence type="ECO:0000256" key="1">
    <source>
        <dbReference type="ARBA" id="ARBA00004651"/>
    </source>
</evidence>
<keyword evidence="4 6" id="KW-1133">Transmembrane helix</keyword>
<dbReference type="Proteomes" id="UP001164712">
    <property type="component" value="Chromosome"/>
</dbReference>
<dbReference type="RefSeq" id="WP_269128100.1">
    <property type="nucleotide sequence ID" value="NZ_CP114058.1"/>
</dbReference>
<feature type="transmembrane region" description="Helical" evidence="6">
    <location>
        <begin position="37"/>
        <end position="60"/>
    </location>
</feature>
<dbReference type="PANTHER" id="PTHR30250:SF11">
    <property type="entry name" value="O-ANTIGEN TRANSPORTER-RELATED"/>
    <property type="match status" value="1"/>
</dbReference>
<name>A0ABY7HQX5_9GAMM</name>
<reference evidence="7" key="1">
    <citation type="submission" date="2022-12" db="EMBL/GenBank/DDBJ databases">
        <title>Complete genome sequence of an Australian strain of Rouxiella badensis DAR84756 and resolution of the R. badensis DSM100043 and R. chamberiensis DSM28324 genomes.</title>
        <authorList>
            <person name="Paul S."/>
            <person name="Anderson P.J."/>
            <person name="Maynard G."/>
            <person name="Dyall-Smith M."/>
            <person name="Kudinha T."/>
        </authorList>
    </citation>
    <scope>NUCLEOTIDE SEQUENCE</scope>
    <source>
        <strain evidence="7">DSM 28324</strain>
    </source>
</reference>
<feature type="transmembrane region" description="Helical" evidence="6">
    <location>
        <begin position="12"/>
        <end position="31"/>
    </location>
</feature>
<accession>A0ABY7HQX5</accession>
<dbReference type="EMBL" id="CP114058">
    <property type="protein sequence ID" value="WAT01799.1"/>
    <property type="molecule type" value="Genomic_DNA"/>
</dbReference>
<evidence type="ECO:0000256" key="6">
    <source>
        <dbReference type="SAM" id="Phobius"/>
    </source>
</evidence>
<dbReference type="PANTHER" id="PTHR30250">
    <property type="entry name" value="PST FAMILY PREDICTED COLANIC ACID TRANSPORTER"/>
    <property type="match status" value="1"/>
</dbReference>
<evidence type="ECO:0000256" key="3">
    <source>
        <dbReference type="ARBA" id="ARBA00022692"/>
    </source>
</evidence>
<gene>
    <name evidence="7" type="ORF">O1V66_03535</name>
</gene>
<dbReference type="InterPro" id="IPR002797">
    <property type="entry name" value="Polysacc_synth"/>
</dbReference>
<keyword evidence="2" id="KW-1003">Cell membrane</keyword>
<sequence length="110" mass="12283">MNKNMVKNILSLFMIQGAGYILPLVTLPYLVRVLGPSQYGILGFSFAFVQYFTLIVQYGFDLSATNKIAIHKEDKTLVSQVFWGVSVLQDGAGRGECNSDVYHRAICSER</sequence>
<dbReference type="InterPro" id="IPR050833">
    <property type="entry name" value="Poly_Biosynth_Transport"/>
</dbReference>